<name>A0ABN2H498_9ACTN</name>
<dbReference type="PANTHER" id="PTHR30024">
    <property type="entry name" value="ALIPHATIC SULFONATES-BINDING PROTEIN-RELATED"/>
    <property type="match status" value="1"/>
</dbReference>
<keyword evidence="3" id="KW-0732">Signal</keyword>
<dbReference type="Gene3D" id="3.40.190.10">
    <property type="entry name" value="Periplasmic binding protein-like II"/>
    <property type="match status" value="2"/>
</dbReference>
<dbReference type="PANTHER" id="PTHR30024:SF47">
    <property type="entry name" value="TAURINE-BINDING PERIPLASMIC PROTEIN"/>
    <property type="match status" value="1"/>
</dbReference>
<proteinExistence type="inferred from homology"/>
<comment type="subcellular location">
    <subcellularLocation>
        <location evidence="1">Periplasm</location>
    </subcellularLocation>
</comment>
<dbReference type="EMBL" id="BAAAMU010000123">
    <property type="protein sequence ID" value="GAA1681029.1"/>
    <property type="molecule type" value="Genomic_DNA"/>
</dbReference>
<protein>
    <submittedName>
        <fullName evidence="5">ABC transporter substrate-binding protein</fullName>
    </submittedName>
</protein>
<dbReference type="SUPFAM" id="SSF53850">
    <property type="entry name" value="Periplasmic binding protein-like II"/>
    <property type="match status" value="1"/>
</dbReference>
<dbReference type="Pfam" id="PF09084">
    <property type="entry name" value="NMT1"/>
    <property type="match status" value="1"/>
</dbReference>
<comment type="similarity">
    <text evidence="2">Belongs to the bacterial solute-binding protein SsuA/TauA family.</text>
</comment>
<accession>A0ABN2H498</accession>
<sequence length="311" mass="33574">MAIISIPDVAPAKLAEHCGFFAREGLKIRWTEIRGSSDAVPGLASGDTHVALWNYVTGYAVEDRQPGLARLIADAYQAENDCFLLMVRKDSPIQSLADLKSNGTGDKITIGVGTFKSVSTLTTESTLRLAGVTADDITFVQVPLPQMAAAVQNRRVDVGWMTEPFITFFKKQYGGRLLEDVATAGTSQWPIAGWAVGTKWADAHPDLVARFQRALARGQELAARDDSTVKKILPSYAHIDEETAHSIALGSFPTTLNPTRLQRVADAMEEFSRGKSEADKYLTKPIDASKLLWHAPGSASTSPTSPLGATS</sequence>
<evidence type="ECO:0000256" key="2">
    <source>
        <dbReference type="ARBA" id="ARBA00010742"/>
    </source>
</evidence>
<feature type="domain" description="Solute-binding protein family 3/N-terminal" evidence="4">
    <location>
        <begin position="1"/>
        <end position="235"/>
    </location>
</feature>
<keyword evidence="6" id="KW-1185">Reference proteome</keyword>
<dbReference type="RefSeq" id="WP_346113339.1">
    <property type="nucleotide sequence ID" value="NZ_BAAAMU010000123.1"/>
</dbReference>
<dbReference type="Proteomes" id="UP001500064">
    <property type="component" value="Unassembled WGS sequence"/>
</dbReference>
<evidence type="ECO:0000313" key="5">
    <source>
        <dbReference type="EMBL" id="GAA1681029.1"/>
    </source>
</evidence>
<dbReference type="SMART" id="SM00062">
    <property type="entry name" value="PBPb"/>
    <property type="match status" value="1"/>
</dbReference>
<dbReference type="InterPro" id="IPR001638">
    <property type="entry name" value="Solute-binding_3/MltF_N"/>
</dbReference>
<evidence type="ECO:0000313" key="6">
    <source>
        <dbReference type="Proteomes" id="UP001500064"/>
    </source>
</evidence>
<comment type="caution">
    <text evidence="5">The sequence shown here is derived from an EMBL/GenBank/DDBJ whole genome shotgun (WGS) entry which is preliminary data.</text>
</comment>
<dbReference type="InterPro" id="IPR015168">
    <property type="entry name" value="SsuA/THI5"/>
</dbReference>
<organism evidence="5 6">
    <name type="scientific">Nonomuraea maheshkhaliensis</name>
    <dbReference type="NCBI Taxonomy" id="419590"/>
    <lineage>
        <taxon>Bacteria</taxon>
        <taxon>Bacillati</taxon>
        <taxon>Actinomycetota</taxon>
        <taxon>Actinomycetes</taxon>
        <taxon>Streptosporangiales</taxon>
        <taxon>Streptosporangiaceae</taxon>
        <taxon>Nonomuraea</taxon>
    </lineage>
</organism>
<evidence type="ECO:0000259" key="4">
    <source>
        <dbReference type="SMART" id="SM00062"/>
    </source>
</evidence>
<evidence type="ECO:0000256" key="3">
    <source>
        <dbReference type="ARBA" id="ARBA00022729"/>
    </source>
</evidence>
<gene>
    <name evidence="5" type="ORF">GCM10009733_092200</name>
</gene>
<evidence type="ECO:0000256" key="1">
    <source>
        <dbReference type="ARBA" id="ARBA00004418"/>
    </source>
</evidence>
<reference evidence="5 6" key="1">
    <citation type="journal article" date="2019" name="Int. J. Syst. Evol. Microbiol.">
        <title>The Global Catalogue of Microorganisms (GCM) 10K type strain sequencing project: providing services to taxonomists for standard genome sequencing and annotation.</title>
        <authorList>
            <consortium name="The Broad Institute Genomics Platform"/>
            <consortium name="The Broad Institute Genome Sequencing Center for Infectious Disease"/>
            <person name="Wu L."/>
            <person name="Ma J."/>
        </authorList>
    </citation>
    <scope>NUCLEOTIDE SEQUENCE [LARGE SCALE GENOMIC DNA]</scope>
    <source>
        <strain evidence="5 6">JCM 13929</strain>
    </source>
</reference>